<dbReference type="AlphaFoldDB" id="A0A7C4EMD4"/>
<feature type="binding site" evidence="4">
    <location>
        <begin position="54"/>
        <end position="56"/>
    </location>
    <ligand>
        <name>substrate</name>
    </ligand>
</feature>
<feature type="active site" description="Proton acceptor" evidence="4">
    <location>
        <position position="151"/>
    </location>
</feature>
<feature type="binding site" evidence="4">
    <location>
        <begin position="107"/>
        <end position="108"/>
    </location>
    <ligand>
        <name>substrate</name>
    </ligand>
</feature>
<evidence type="ECO:0000256" key="4">
    <source>
        <dbReference type="HAMAP-Rule" id="MF_00996"/>
    </source>
</evidence>
<dbReference type="SUPFAM" id="SSF53850">
    <property type="entry name" value="Periplasmic binding protein-like II"/>
    <property type="match status" value="1"/>
</dbReference>
<dbReference type="HAMAP" id="MF_00996">
    <property type="entry name" value="MqnD"/>
    <property type="match status" value="1"/>
</dbReference>
<comment type="similarity">
    <text evidence="4">Belongs to the MqnA/MqnD family. MqnD subfamily.</text>
</comment>
<dbReference type="PANTHER" id="PTHR37167">
    <property type="entry name" value="1,4-DIHYDROXY-6-NAPHTOATE SYNTHASE"/>
    <property type="match status" value="1"/>
</dbReference>
<comment type="caution">
    <text evidence="5">The sequence shown here is derived from an EMBL/GenBank/DDBJ whole genome shotgun (WGS) entry which is preliminary data.</text>
</comment>
<sequence length="268" mass="30724">MLNFGISSCPNDIFIFFGMLSRKVRTEGLQLKFFIEDVETLNNLCMKNYLDISKVSVHAYYHLKNSYDIVSSGGAFSEFGPVAVTKDSDRLKNLQTIRIALPGRLTTASALMWFYWKKNFSGRKYILKFMPFYKIIESVINDKTDIGVLIHEGRFVYALKGLKLIADLGKFWIDETSLPVPLGCVVVKSSLRIKKILENIIKESLNYACSNYNEALNFAKKYSQELKIDVIKSHIDYYVNNYTADMGKTGLKAINELMKRIQKDGLWL</sequence>
<dbReference type="InterPro" id="IPR003773">
    <property type="entry name" value="Menaquinone_biosynth"/>
</dbReference>
<dbReference type="EMBL" id="DTHO01000048">
    <property type="protein sequence ID" value="HGG99668.1"/>
    <property type="molecule type" value="Genomic_DNA"/>
</dbReference>
<comment type="pathway">
    <text evidence="1 4">Quinol/quinone metabolism; menaquinone biosynthesis.</text>
</comment>
<evidence type="ECO:0000313" key="5">
    <source>
        <dbReference type="EMBL" id="HGG99668.1"/>
    </source>
</evidence>
<name>A0A7C4EMD4_9BACT</name>
<evidence type="ECO:0000256" key="2">
    <source>
        <dbReference type="ARBA" id="ARBA00022428"/>
    </source>
</evidence>
<gene>
    <name evidence="4" type="primary">mqnD</name>
    <name evidence="5" type="ORF">ENV75_04375</name>
</gene>
<protein>
    <recommendedName>
        <fullName evidence="4">1,4-dihydroxy-6-naphtoate synthase</fullName>
        <ecNumber evidence="4">4.1.99.29</ecNumber>
    </recommendedName>
    <alternativeName>
        <fullName evidence="4">Menaquinone biosynthetic enzyme MqnD</fullName>
    </alternativeName>
</protein>
<reference evidence="5" key="1">
    <citation type="journal article" date="2020" name="mSystems">
        <title>Genome- and Community-Level Interaction Insights into Carbon Utilization and Element Cycling Functions of Hydrothermarchaeota in Hydrothermal Sediment.</title>
        <authorList>
            <person name="Zhou Z."/>
            <person name="Liu Y."/>
            <person name="Xu W."/>
            <person name="Pan J."/>
            <person name="Luo Z.H."/>
            <person name="Li M."/>
        </authorList>
    </citation>
    <scope>NUCLEOTIDE SEQUENCE [LARGE SCALE GENOMIC DNA]</scope>
    <source>
        <strain evidence="5">SpSt-788</strain>
    </source>
</reference>
<comment type="catalytic activity">
    <reaction evidence="4">
        <text>cyclic dehypoxanthinylfutalosinate = 1,4-dihydroxy-6-naphthoate + dihydroxyacetone</text>
        <dbReference type="Rhea" id="RHEA:33087"/>
        <dbReference type="ChEBI" id="CHEBI:16016"/>
        <dbReference type="ChEBI" id="CHEBI:64254"/>
        <dbReference type="ChEBI" id="CHEBI:64270"/>
        <dbReference type="EC" id="4.1.99.29"/>
    </reaction>
</comment>
<dbReference type="Pfam" id="PF02621">
    <property type="entry name" value="VitK2_biosynth"/>
    <property type="match status" value="1"/>
</dbReference>
<keyword evidence="2 4" id="KW-0474">Menaquinone biosynthesis</keyword>
<dbReference type="CDD" id="cd13635">
    <property type="entry name" value="PBP2_Ttha1568_Mqnd"/>
    <property type="match status" value="1"/>
</dbReference>
<keyword evidence="3 4" id="KW-0456">Lyase</keyword>
<accession>A0A7C4EMD4</accession>
<evidence type="ECO:0000256" key="3">
    <source>
        <dbReference type="ARBA" id="ARBA00023239"/>
    </source>
</evidence>
<dbReference type="PANTHER" id="PTHR37167:SF1">
    <property type="entry name" value="1,4-DIHYDROXY-6-NAPHTOATE SYNTHASE"/>
    <property type="match status" value="1"/>
</dbReference>
<dbReference type="GO" id="GO:0009234">
    <property type="term" value="P:menaquinone biosynthetic process"/>
    <property type="evidence" value="ECO:0007669"/>
    <property type="project" value="UniProtKB-UniRule"/>
</dbReference>
<proteinExistence type="inferred from homology"/>
<dbReference type="EC" id="4.1.99.29" evidence="4"/>
<organism evidence="5">
    <name type="scientific">Thermodesulfovibrio aggregans</name>
    <dbReference type="NCBI Taxonomy" id="86166"/>
    <lineage>
        <taxon>Bacteria</taxon>
        <taxon>Pseudomonadati</taxon>
        <taxon>Nitrospirota</taxon>
        <taxon>Thermodesulfovibrionia</taxon>
        <taxon>Thermodesulfovibrionales</taxon>
        <taxon>Thermodesulfovibrionaceae</taxon>
        <taxon>Thermodesulfovibrio</taxon>
    </lineage>
</organism>
<dbReference type="InterPro" id="IPR030869">
    <property type="entry name" value="MqnD"/>
</dbReference>
<evidence type="ECO:0000256" key="1">
    <source>
        <dbReference type="ARBA" id="ARBA00004863"/>
    </source>
</evidence>
<dbReference type="GO" id="GO:0016830">
    <property type="term" value="F:carbon-carbon lyase activity"/>
    <property type="evidence" value="ECO:0007669"/>
    <property type="project" value="UniProtKB-UniRule"/>
</dbReference>
<comment type="function">
    <text evidence="4">Catalyzes the conversion of cyclic dehypoxanthine futalosine (cyclic DHFL) into 1,4-dihydroxy-6-naphthoate, a step in the biosynthesis of menaquinone (MK, vitamin K2).</text>
</comment>
<dbReference type="Gene3D" id="3.40.190.10">
    <property type="entry name" value="Periplasmic binding protein-like II"/>
    <property type="match status" value="2"/>
</dbReference>
<dbReference type="UniPathway" id="UPA00079"/>